<sequence>MERIYRDEEVLELSQGTYFIHDAIVTRFDINQEDHRLQIEVYFTSIDSKWWPETKLKLRFIDIIEYGFYWNASYSFYYVERYKFFRNEKGFYMSLCPTDENGSPSDDDGDVIISKSIEGYLL</sequence>
<name>A0A4Y8SEW9_9SPHI</name>
<reference evidence="1 2" key="1">
    <citation type="journal article" date="2017" name="Int. J. Syst. Evol. Microbiol.">
        <title>Mucilaginibacterpsychrotolerans sp. nov., isolated from peatlands.</title>
        <authorList>
            <person name="Deng Y."/>
            <person name="Shen L."/>
            <person name="Xu B."/>
            <person name="Liu Y."/>
            <person name="Gu Z."/>
            <person name="Liu H."/>
            <person name="Zhou Y."/>
        </authorList>
    </citation>
    <scope>NUCLEOTIDE SEQUENCE [LARGE SCALE GENOMIC DNA]</scope>
    <source>
        <strain evidence="1 2">NH7-4</strain>
    </source>
</reference>
<dbReference type="EMBL" id="SOZE01000010">
    <property type="protein sequence ID" value="TFF37462.1"/>
    <property type="molecule type" value="Genomic_DNA"/>
</dbReference>
<dbReference type="RefSeq" id="WP_133231052.1">
    <property type="nucleotide sequence ID" value="NZ_SOZE01000010.1"/>
</dbReference>
<protein>
    <submittedName>
        <fullName evidence="1">Uncharacterized protein</fullName>
    </submittedName>
</protein>
<keyword evidence="2" id="KW-1185">Reference proteome</keyword>
<gene>
    <name evidence="1" type="ORF">E2R66_11690</name>
</gene>
<evidence type="ECO:0000313" key="2">
    <source>
        <dbReference type="Proteomes" id="UP000297540"/>
    </source>
</evidence>
<dbReference type="AlphaFoldDB" id="A0A4Y8SEW9"/>
<evidence type="ECO:0000313" key="1">
    <source>
        <dbReference type="EMBL" id="TFF37462.1"/>
    </source>
</evidence>
<dbReference type="OrthoDB" id="799114at2"/>
<proteinExistence type="predicted"/>
<dbReference type="Proteomes" id="UP000297540">
    <property type="component" value="Unassembled WGS sequence"/>
</dbReference>
<organism evidence="1 2">
    <name type="scientific">Mucilaginibacter psychrotolerans</name>
    <dbReference type="NCBI Taxonomy" id="1524096"/>
    <lineage>
        <taxon>Bacteria</taxon>
        <taxon>Pseudomonadati</taxon>
        <taxon>Bacteroidota</taxon>
        <taxon>Sphingobacteriia</taxon>
        <taxon>Sphingobacteriales</taxon>
        <taxon>Sphingobacteriaceae</taxon>
        <taxon>Mucilaginibacter</taxon>
    </lineage>
</organism>
<comment type="caution">
    <text evidence="1">The sequence shown here is derived from an EMBL/GenBank/DDBJ whole genome shotgun (WGS) entry which is preliminary data.</text>
</comment>
<accession>A0A4Y8SEW9</accession>